<evidence type="ECO:0000256" key="2">
    <source>
        <dbReference type="ARBA" id="ARBA00022679"/>
    </source>
</evidence>
<name>A0ABU0CY37_9BACI</name>
<feature type="domain" description="Thymidylate synthase/dCMP hydroxymethylase" evidence="3">
    <location>
        <begin position="19"/>
        <end position="196"/>
    </location>
</feature>
<keyword evidence="2 4" id="KW-0808">Transferase</keyword>
<gene>
    <name evidence="4" type="ORF">J2S00_003898</name>
</gene>
<comment type="caution">
    <text evidence="4">The sequence shown here is derived from an EMBL/GenBank/DDBJ whole genome shotgun (WGS) entry which is preliminary data.</text>
</comment>
<dbReference type="EMBL" id="JAUSUQ010000029">
    <property type="protein sequence ID" value="MDQ0341054.1"/>
    <property type="molecule type" value="Genomic_DNA"/>
</dbReference>
<dbReference type="PANTHER" id="PTHR11548:SF9">
    <property type="entry name" value="THYMIDYLATE SYNTHASE"/>
    <property type="match status" value="1"/>
</dbReference>
<dbReference type="GO" id="GO:0004799">
    <property type="term" value="F:thymidylate synthase activity"/>
    <property type="evidence" value="ECO:0007669"/>
    <property type="project" value="UniProtKB-EC"/>
</dbReference>
<dbReference type="GO" id="GO:0032259">
    <property type="term" value="P:methylation"/>
    <property type="evidence" value="ECO:0007669"/>
    <property type="project" value="UniProtKB-KW"/>
</dbReference>
<dbReference type="Proteomes" id="UP001232445">
    <property type="component" value="Unassembled WGS sequence"/>
</dbReference>
<evidence type="ECO:0000259" key="3">
    <source>
        <dbReference type="Pfam" id="PF00303"/>
    </source>
</evidence>
<dbReference type="InterPro" id="IPR036926">
    <property type="entry name" value="Thymidate_synth/dCMP_Mease_sf"/>
</dbReference>
<dbReference type="InterPro" id="IPR023451">
    <property type="entry name" value="Thymidate_synth/dCMP_Mease_dom"/>
</dbReference>
<evidence type="ECO:0000313" key="4">
    <source>
        <dbReference type="EMBL" id="MDQ0341054.1"/>
    </source>
</evidence>
<accession>A0ABU0CY37</accession>
<keyword evidence="1 4" id="KW-0489">Methyltransferase</keyword>
<evidence type="ECO:0000256" key="1">
    <source>
        <dbReference type="ARBA" id="ARBA00022603"/>
    </source>
</evidence>
<organism evidence="4 5">
    <name type="scientific">Caldalkalibacillus uzonensis</name>
    <dbReference type="NCBI Taxonomy" id="353224"/>
    <lineage>
        <taxon>Bacteria</taxon>
        <taxon>Bacillati</taxon>
        <taxon>Bacillota</taxon>
        <taxon>Bacilli</taxon>
        <taxon>Bacillales</taxon>
        <taxon>Bacillaceae</taxon>
        <taxon>Caldalkalibacillus</taxon>
    </lineage>
</organism>
<keyword evidence="5" id="KW-1185">Reference proteome</keyword>
<dbReference type="Gene3D" id="3.30.572.10">
    <property type="entry name" value="Thymidylate synthase/dCMP hydroxymethylase domain"/>
    <property type="match status" value="1"/>
</dbReference>
<protein>
    <submittedName>
        <fullName evidence="4">Thymidylate synthase</fullName>
        <ecNumber evidence="4">2.1.1.45</ecNumber>
    </submittedName>
</protein>
<proteinExistence type="predicted"/>
<dbReference type="InterPro" id="IPR045097">
    <property type="entry name" value="Thymidate_synth/dCMP_Mease"/>
</dbReference>
<dbReference type="CDD" id="cd00351">
    <property type="entry name" value="TS_Pyrimidine_HMase"/>
    <property type="match status" value="1"/>
</dbReference>
<dbReference type="EC" id="2.1.1.45" evidence="4"/>
<evidence type="ECO:0000313" key="5">
    <source>
        <dbReference type="Proteomes" id="UP001232445"/>
    </source>
</evidence>
<dbReference type="Pfam" id="PF00303">
    <property type="entry name" value="Thymidylat_synt"/>
    <property type="match status" value="1"/>
</dbReference>
<sequence length="304" mass="35838">MLNNAFVILNPVERVCYLPSRRTNIVFCFAEVLWYLAGSNSLDFISYYAKSMQKYSADQRTLTGTAYGPKIFRFGPEQINQWDRIVNLLTNDDPETKRAVIQIFDPSESLTRDNIDVSCTIGWQFFVRNGKLYMTTYMRANDAFRGIVSDVFSFTFVQELLARQLGLEVGSYCHMVGSAHVYESDYQWAEKVIAEAEKIQSYMYPFSFPRMPLGDNWRYIHVVLELEQRLRENEFKPSVSDLSNLSLPEYWRQVVILFEVYREIVREKAIKREIYQLLIPVYQYLVANRWSSYVNDVMQYRGRD</sequence>
<dbReference type="PANTHER" id="PTHR11548">
    <property type="entry name" value="THYMIDYLATE SYNTHASE 1"/>
    <property type="match status" value="1"/>
</dbReference>
<dbReference type="SUPFAM" id="SSF55831">
    <property type="entry name" value="Thymidylate synthase/dCMP hydroxymethylase"/>
    <property type="match status" value="1"/>
</dbReference>
<reference evidence="4 5" key="1">
    <citation type="submission" date="2023-07" db="EMBL/GenBank/DDBJ databases">
        <title>Genomic Encyclopedia of Type Strains, Phase IV (KMG-IV): sequencing the most valuable type-strain genomes for metagenomic binning, comparative biology and taxonomic classification.</title>
        <authorList>
            <person name="Goeker M."/>
        </authorList>
    </citation>
    <scope>NUCLEOTIDE SEQUENCE [LARGE SCALE GENOMIC DNA]</scope>
    <source>
        <strain evidence="4 5">DSM 17740</strain>
    </source>
</reference>